<feature type="chain" id="PRO_5010700576" evidence="1">
    <location>
        <begin position="24"/>
        <end position="328"/>
    </location>
</feature>
<keyword evidence="4" id="KW-1185">Reference proteome</keyword>
<keyword evidence="1" id="KW-0732">Signal</keyword>
<feature type="signal peptide" evidence="1">
    <location>
        <begin position="1"/>
        <end position="23"/>
    </location>
</feature>
<gene>
    <name evidence="3" type="ORF">NSJP_3049</name>
</gene>
<evidence type="ECO:0000259" key="2">
    <source>
        <dbReference type="Pfam" id="PF06439"/>
    </source>
</evidence>
<dbReference type="Pfam" id="PF06439">
    <property type="entry name" value="3keto-disac_hyd"/>
    <property type="match status" value="1"/>
</dbReference>
<reference evidence="3 4" key="1">
    <citation type="submission" date="2017-03" db="EMBL/GenBank/DDBJ databases">
        <authorList>
            <person name="Afonso C.L."/>
            <person name="Miller P.J."/>
            <person name="Scott M.A."/>
            <person name="Spackman E."/>
            <person name="Goraichik I."/>
            <person name="Dimitrov K.M."/>
            <person name="Suarez D.L."/>
            <person name="Swayne D.E."/>
        </authorList>
    </citation>
    <scope>NUCLEOTIDE SEQUENCE [LARGE SCALE GENOMIC DNA]</scope>
    <source>
        <strain evidence="3">Genome sequencing of Nitrospira japonica strain NJ11</strain>
    </source>
</reference>
<dbReference type="GO" id="GO:0016787">
    <property type="term" value="F:hydrolase activity"/>
    <property type="evidence" value="ECO:0007669"/>
    <property type="project" value="InterPro"/>
</dbReference>
<proteinExistence type="predicted"/>
<dbReference type="InterPro" id="IPR010496">
    <property type="entry name" value="AL/BT2_dom"/>
</dbReference>
<dbReference type="STRING" id="1325564.NSJP_3049"/>
<dbReference type="AlphaFoldDB" id="A0A1W1I888"/>
<name>A0A1W1I888_9BACT</name>
<dbReference type="Proteomes" id="UP000192042">
    <property type="component" value="Chromosome I"/>
</dbReference>
<dbReference type="KEGG" id="nja:NSJP_3049"/>
<evidence type="ECO:0000313" key="3">
    <source>
        <dbReference type="EMBL" id="SLM49216.1"/>
    </source>
</evidence>
<protein>
    <submittedName>
        <fullName evidence="3">Putative large multi-functional protein</fullName>
    </submittedName>
</protein>
<dbReference type="EMBL" id="LT828648">
    <property type="protein sequence ID" value="SLM49216.1"/>
    <property type="molecule type" value="Genomic_DNA"/>
</dbReference>
<dbReference type="PANTHER" id="PTHR33546">
    <property type="entry name" value="LARGE, MULTIFUNCTIONAL SECRETED PROTEIN-RELATED"/>
    <property type="match status" value="1"/>
</dbReference>
<dbReference type="PANTHER" id="PTHR33546:SF1">
    <property type="entry name" value="LARGE, MULTIFUNCTIONAL SECRETED PROTEIN"/>
    <property type="match status" value="1"/>
</dbReference>
<sequence>MRTWWEKAFVLCLLLVAPTCGRAQERPGVFTDPAHAGPDFGIQGEYLGDVSVESNLLHWGAQVTALGQKRFHLTLFSGGLPGQGWQPGDRKMEADGTSGEDGTRFQVESWHASITQGLLTLSGPDQSQLGTLKRIERKSSTLGSTPPPGAIVLFDGRTAEAFTNGKIVMQDLLAADVASRRTFGDHRLHVEFRVPFKPEARGQGRGNSGVYLQNRYELQILDSFGFETGYDACGGIYSIAAPSINMSFPPLTWQTYDIDFTAARFNHEGKKQRNARVTIRHNAVVIHENLELPHGTPGRAAEGPLPDVLYLQGHGDPVVFRHIWILPQ</sequence>
<feature type="domain" description="3-keto-alpha-glucoside-1,2-lyase/3-keto-2-hydroxy-glucal hydratase" evidence="2">
    <location>
        <begin position="149"/>
        <end position="325"/>
    </location>
</feature>
<evidence type="ECO:0000256" key="1">
    <source>
        <dbReference type="SAM" id="SignalP"/>
    </source>
</evidence>
<dbReference type="RefSeq" id="WP_080887484.1">
    <property type="nucleotide sequence ID" value="NZ_LT828648.1"/>
</dbReference>
<evidence type="ECO:0000313" key="4">
    <source>
        <dbReference type="Proteomes" id="UP000192042"/>
    </source>
</evidence>
<dbReference type="Gene3D" id="2.60.120.560">
    <property type="entry name" value="Exo-inulinase, domain 1"/>
    <property type="match status" value="1"/>
</dbReference>
<organism evidence="3 4">
    <name type="scientific">Nitrospira japonica</name>
    <dbReference type="NCBI Taxonomy" id="1325564"/>
    <lineage>
        <taxon>Bacteria</taxon>
        <taxon>Pseudomonadati</taxon>
        <taxon>Nitrospirota</taxon>
        <taxon>Nitrospiria</taxon>
        <taxon>Nitrospirales</taxon>
        <taxon>Nitrospiraceae</taxon>
        <taxon>Nitrospira</taxon>
    </lineage>
</organism>
<accession>A0A1W1I888</accession>